<organism evidence="1 2">
    <name type="scientific">Shewanella algicola</name>
    <dbReference type="NCBI Taxonomy" id="640633"/>
    <lineage>
        <taxon>Bacteria</taxon>
        <taxon>Pseudomonadati</taxon>
        <taxon>Pseudomonadota</taxon>
        <taxon>Gammaproteobacteria</taxon>
        <taxon>Alteromonadales</taxon>
        <taxon>Shewanellaceae</taxon>
        <taxon>Shewanella</taxon>
    </lineage>
</organism>
<gene>
    <name evidence="1" type="ORF">L2749_15310</name>
</gene>
<evidence type="ECO:0000313" key="2">
    <source>
        <dbReference type="Proteomes" id="UP001139408"/>
    </source>
</evidence>
<name>A0A9X1ZAC8_9GAMM</name>
<protein>
    <submittedName>
        <fullName evidence="1">Uncharacterized protein</fullName>
    </submittedName>
</protein>
<comment type="caution">
    <text evidence="1">The sequence shown here is derived from an EMBL/GenBank/DDBJ whole genome shotgun (WGS) entry which is preliminary data.</text>
</comment>
<sequence>MEDLLNIRSQQSATKLVILYRLEPGCLGPDGVDHIATFCQLAERALVHLNADICQWFLAPRFDKSLIEFQYSLAGKVLSHDKAVKFVASFEQQLDVIEAQFEDKLTQLINQYIARKVVP</sequence>
<keyword evidence="2" id="KW-1185">Reference proteome</keyword>
<evidence type="ECO:0000313" key="1">
    <source>
        <dbReference type="EMBL" id="MCL1106607.1"/>
    </source>
</evidence>
<dbReference type="RefSeq" id="WP_188925929.1">
    <property type="nucleotide sequence ID" value="NZ_BMQI01000034.1"/>
</dbReference>
<reference evidence="1" key="1">
    <citation type="submission" date="2022-01" db="EMBL/GenBank/DDBJ databases">
        <title>Whole genome-based taxonomy of the Shewanellaceae.</title>
        <authorList>
            <person name="Martin-Rodriguez A.J."/>
        </authorList>
    </citation>
    <scope>NUCLEOTIDE SEQUENCE</scope>
    <source>
        <strain evidence="1">DSM 23803</strain>
    </source>
</reference>
<accession>A0A9X1ZAC8</accession>
<dbReference type="EMBL" id="JAKILJ010000037">
    <property type="protein sequence ID" value="MCL1106607.1"/>
    <property type="molecule type" value="Genomic_DNA"/>
</dbReference>
<proteinExistence type="predicted"/>
<dbReference type="Proteomes" id="UP001139408">
    <property type="component" value="Unassembled WGS sequence"/>
</dbReference>
<dbReference type="AlphaFoldDB" id="A0A9X1ZAC8"/>